<accession>A0A931I453</accession>
<comment type="catalytic activity">
    <reaction evidence="3">
        <text>L-methionine sulfoximine + acetyl-CoA = N-acetyl-L-methionine sulfoximine + CoA + H(+)</text>
        <dbReference type="Rhea" id="RHEA:47660"/>
        <dbReference type="ChEBI" id="CHEBI:15378"/>
        <dbReference type="ChEBI" id="CHEBI:57287"/>
        <dbReference type="ChEBI" id="CHEBI:57288"/>
        <dbReference type="ChEBI" id="CHEBI:87826"/>
        <dbReference type="ChEBI" id="CHEBI:87827"/>
    </reaction>
</comment>
<gene>
    <name evidence="6" type="ORF">I5731_11895</name>
</gene>
<dbReference type="GO" id="GO:0016747">
    <property type="term" value="F:acyltransferase activity, transferring groups other than amino-acyl groups"/>
    <property type="evidence" value="ECO:0007669"/>
    <property type="project" value="InterPro"/>
</dbReference>
<dbReference type="Gene3D" id="3.40.630.30">
    <property type="match status" value="1"/>
</dbReference>
<dbReference type="AlphaFoldDB" id="A0A931I453"/>
<dbReference type="Proteomes" id="UP000631694">
    <property type="component" value="Unassembled WGS sequence"/>
</dbReference>
<evidence type="ECO:0000256" key="2">
    <source>
        <dbReference type="ARBA" id="ARBA00023315"/>
    </source>
</evidence>
<dbReference type="EMBL" id="JADZLT010000050">
    <property type="protein sequence ID" value="MBH0238528.1"/>
    <property type="molecule type" value="Genomic_DNA"/>
</dbReference>
<dbReference type="FunFam" id="3.40.630.30:FF:000026">
    <property type="entry name" value="Phosphinothricin acetyltransferase"/>
    <property type="match status" value="1"/>
</dbReference>
<dbReference type="PANTHER" id="PTHR43072:SF23">
    <property type="entry name" value="UPF0039 PROTEIN C11D3.02C"/>
    <property type="match status" value="1"/>
</dbReference>
<keyword evidence="7" id="KW-1185">Reference proteome</keyword>
<keyword evidence="1" id="KW-0808">Transferase</keyword>
<dbReference type="InterPro" id="IPR016181">
    <property type="entry name" value="Acyl_CoA_acyltransferase"/>
</dbReference>
<comment type="caution">
    <text evidence="6">The sequence shown here is derived from an EMBL/GenBank/DDBJ whole genome shotgun (WGS) entry which is preliminary data.</text>
</comment>
<evidence type="ECO:0000256" key="3">
    <source>
        <dbReference type="ARBA" id="ARBA00050603"/>
    </source>
</evidence>
<dbReference type="CDD" id="cd04301">
    <property type="entry name" value="NAT_SF"/>
    <property type="match status" value="1"/>
</dbReference>
<name>A0A931I453_9HYPH</name>
<proteinExistence type="predicted"/>
<dbReference type="PANTHER" id="PTHR43072">
    <property type="entry name" value="N-ACETYLTRANSFERASE"/>
    <property type="match status" value="1"/>
</dbReference>
<protein>
    <submittedName>
        <fullName evidence="6">N-acetyltransferase</fullName>
    </submittedName>
</protein>
<evidence type="ECO:0000313" key="6">
    <source>
        <dbReference type="EMBL" id="MBH0238528.1"/>
    </source>
</evidence>
<dbReference type="PROSITE" id="PS51186">
    <property type="entry name" value="GNAT"/>
    <property type="match status" value="1"/>
</dbReference>
<dbReference type="SUPFAM" id="SSF55729">
    <property type="entry name" value="Acyl-CoA N-acyltransferases (Nat)"/>
    <property type="match status" value="1"/>
</dbReference>
<comment type="catalytic activity">
    <reaction evidence="4">
        <text>L-methionine sulfone + acetyl-CoA = N-acetyl-L-methionine sulfone + CoA + H(+)</text>
        <dbReference type="Rhea" id="RHEA:47656"/>
        <dbReference type="ChEBI" id="CHEBI:15378"/>
        <dbReference type="ChEBI" id="CHEBI:57287"/>
        <dbReference type="ChEBI" id="CHEBI:57288"/>
        <dbReference type="ChEBI" id="CHEBI:87824"/>
        <dbReference type="ChEBI" id="CHEBI:87825"/>
    </reaction>
</comment>
<sequence>MTQPATTTASDPAADAVAVRHAAPADLGDILAIYNDAVVNTTAIWNDNTVDLAERQGWYDSRMSLGCPVLVATHNDTVLGYASYGPFRPFEGFRGSRELSVYVAATARGRGVGRRLLRALIDEATARGVHVLIAGIEAGNGASIALHAAAGFAETGRMPEVGQKFGRYLDLVFMQLRLPRRD</sequence>
<reference evidence="6" key="1">
    <citation type="submission" date="2020-12" db="EMBL/GenBank/DDBJ databases">
        <title>Methylobrevis albus sp. nov., isolated from fresh water lack sediment.</title>
        <authorList>
            <person name="Zou Q."/>
        </authorList>
    </citation>
    <scope>NUCLEOTIDE SEQUENCE</scope>
    <source>
        <strain evidence="6">L22</strain>
    </source>
</reference>
<evidence type="ECO:0000256" key="1">
    <source>
        <dbReference type="ARBA" id="ARBA00022679"/>
    </source>
</evidence>
<dbReference type="InterPro" id="IPR000182">
    <property type="entry name" value="GNAT_dom"/>
</dbReference>
<dbReference type="RefSeq" id="WP_197311593.1">
    <property type="nucleotide sequence ID" value="NZ_JADZLT010000050.1"/>
</dbReference>
<evidence type="ECO:0000256" key="4">
    <source>
        <dbReference type="ARBA" id="ARBA00051334"/>
    </source>
</evidence>
<feature type="domain" description="N-acetyltransferase" evidence="5">
    <location>
        <begin position="17"/>
        <end position="179"/>
    </location>
</feature>
<organism evidence="6 7">
    <name type="scientific">Methylobrevis albus</name>
    <dbReference type="NCBI Taxonomy" id="2793297"/>
    <lineage>
        <taxon>Bacteria</taxon>
        <taxon>Pseudomonadati</taxon>
        <taxon>Pseudomonadota</taxon>
        <taxon>Alphaproteobacteria</taxon>
        <taxon>Hyphomicrobiales</taxon>
        <taxon>Pleomorphomonadaceae</taxon>
        <taxon>Methylobrevis</taxon>
    </lineage>
</organism>
<evidence type="ECO:0000313" key="7">
    <source>
        <dbReference type="Proteomes" id="UP000631694"/>
    </source>
</evidence>
<evidence type="ECO:0000259" key="5">
    <source>
        <dbReference type="PROSITE" id="PS51186"/>
    </source>
</evidence>
<keyword evidence="2" id="KW-0012">Acyltransferase</keyword>
<dbReference type="Pfam" id="PF00583">
    <property type="entry name" value="Acetyltransf_1"/>
    <property type="match status" value="1"/>
</dbReference>